<feature type="compositionally biased region" description="Polar residues" evidence="1">
    <location>
        <begin position="247"/>
        <end position="266"/>
    </location>
</feature>
<dbReference type="EMBL" id="JAHFYH010000068">
    <property type="protein sequence ID" value="KAH0215929.1"/>
    <property type="molecule type" value="Genomic_DNA"/>
</dbReference>
<feature type="region of interest" description="Disordered" evidence="1">
    <location>
        <begin position="225"/>
        <end position="286"/>
    </location>
</feature>
<evidence type="ECO:0000313" key="2">
    <source>
        <dbReference type="EMBL" id="KAH0215929.1"/>
    </source>
</evidence>
<feature type="non-terminal residue" evidence="2">
    <location>
        <position position="286"/>
    </location>
</feature>
<feature type="compositionally biased region" description="Polar residues" evidence="1">
    <location>
        <begin position="146"/>
        <end position="156"/>
    </location>
</feature>
<comment type="caution">
    <text evidence="2">The sequence shown here is derived from an EMBL/GenBank/DDBJ whole genome shotgun (WGS) entry which is preliminary data.</text>
</comment>
<accession>A0A9P8GDV0</accession>
<feature type="compositionally biased region" description="Acidic residues" evidence="1">
    <location>
        <begin position="225"/>
        <end position="245"/>
    </location>
</feature>
<evidence type="ECO:0000256" key="1">
    <source>
        <dbReference type="SAM" id="MobiDB-lite"/>
    </source>
</evidence>
<evidence type="ECO:0000313" key="3">
    <source>
        <dbReference type="Proteomes" id="UP000767238"/>
    </source>
</evidence>
<dbReference type="OrthoDB" id="10306081at2759"/>
<organism evidence="2 3">
    <name type="scientific">Aureobasidium melanogenum</name>
    <name type="common">Aureobasidium pullulans var. melanogenum</name>
    <dbReference type="NCBI Taxonomy" id="46634"/>
    <lineage>
        <taxon>Eukaryota</taxon>
        <taxon>Fungi</taxon>
        <taxon>Dikarya</taxon>
        <taxon>Ascomycota</taxon>
        <taxon>Pezizomycotina</taxon>
        <taxon>Dothideomycetes</taxon>
        <taxon>Dothideomycetidae</taxon>
        <taxon>Dothideales</taxon>
        <taxon>Saccotheciaceae</taxon>
        <taxon>Aureobasidium</taxon>
    </lineage>
</organism>
<feature type="region of interest" description="Disordered" evidence="1">
    <location>
        <begin position="1"/>
        <end position="156"/>
    </location>
</feature>
<name>A0A9P8GDV0_AURME</name>
<reference evidence="2" key="1">
    <citation type="journal article" date="2021" name="J Fungi (Basel)">
        <title>Virulence traits and population genomics of the black yeast Aureobasidium melanogenum.</title>
        <authorList>
            <person name="Cernosa A."/>
            <person name="Sun X."/>
            <person name="Gostincar C."/>
            <person name="Fang C."/>
            <person name="Gunde-Cimerman N."/>
            <person name="Song Z."/>
        </authorList>
    </citation>
    <scope>NUCLEOTIDE SEQUENCE</scope>
    <source>
        <strain evidence="2">EXF-8016</strain>
    </source>
</reference>
<reference evidence="2" key="2">
    <citation type="submission" date="2021-08" db="EMBL/GenBank/DDBJ databases">
        <authorList>
            <person name="Gostincar C."/>
            <person name="Sun X."/>
            <person name="Song Z."/>
            <person name="Gunde-Cimerman N."/>
        </authorList>
    </citation>
    <scope>NUCLEOTIDE SEQUENCE</scope>
    <source>
        <strain evidence="2">EXF-8016</strain>
    </source>
</reference>
<protein>
    <submittedName>
        <fullName evidence="2">Uncharacterized protein</fullName>
    </submittedName>
</protein>
<dbReference type="Proteomes" id="UP000767238">
    <property type="component" value="Unassembled WGS sequence"/>
</dbReference>
<sequence length="286" mass="31543">MGPPPPNNNNNNNNKEVQDNSTGLTRNRPLMKTPRRVASSTGPPGLFSEPGVRHPRRPQSLQFPPQHPHLYSPHNSPRNPPYATQYAPYSPPLYSEPVLRNNSRPENRLDSTRPTGRLSVSTRPVAPGPNRFGSLPSSPALGSAVAQASPTRTPGEIQQLSEGLADWIKQKKAAIAKLDTILNTMENVDKSEQKMMDSAELATVQDTVTFRDNLLRFADWAGNEEEDEAADYAQEDQFLPEDYDDQYNPSNYPGQGGLQSYPTGLQNLDYGGQYDLSNYPGQGGLQ</sequence>
<dbReference type="AlphaFoldDB" id="A0A9P8GDV0"/>
<gene>
    <name evidence="2" type="ORF">KCV03_g7847</name>
</gene>
<proteinExistence type="predicted"/>
<feature type="compositionally biased region" description="Polar residues" evidence="1">
    <location>
        <begin position="112"/>
        <end position="122"/>
    </location>
</feature>